<evidence type="ECO:0008006" key="3">
    <source>
        <dbReference type="Google" id="ProtNLM"/>
    </source>
</evidence>
<evidence type="ECO:0000313" key="2">
    <source>
        <dbReference type="Proteomes" id="UP000271469"/>
    </source>
</evidence>
<dbReference type="RefSeq" id="WP_124707772.1">
    <property type="nucleotide sequence ID" value="NZ_CP033972.1"/>
</dbReference>
<sequence>MVSSPAARSAVPPSPVTEYLRLGLAFDRLEEGFVDAYTGDPALRAEVANGPAPEPAVLADRARGLRAELPADLPAERAEFIGAHLSALECSARKFAGEEIGFVDEVRAYFDVDITMGDEQAYRDAHAAMAVELGVPGAAGQTLADAYAAYKRADEIPADRVDDCVRAFSGALRERVRATYPLPDNELVEFEVVTDKPWSGFNYYLGGFRSRVAINVDLTQYMSTLPHLIAHEAYPGHHTEHCRKEQFLVGGGQDEQTIFLVNTPQCLMAEGLADHALVAAMGPDWGLWAQEIYADLGLRFDGARAQRMSVASSGLLGVRQDAALLLHDRSADADVVAEFLQRWLLAPPERARQMLRFLTSPLWRAYISTYVEGYRLLGDWLDDSPPAGRLARFGRLLDEPLTPAQLRAELGAVNPGP</sequence>
<gene>
    <name evidence="1" type="ORF">D7316_01576</name>
</gene>
<dbReference type="Proteomes" id="UP000271469">
    <property type="component" value="Chromosome"/>
</dbReference>
<organism evidence="1 2">
    <name type="scientific">Gordonia insulae</name>
    <dbReference type="NCBI Taxonomy" id="2420509"/>
    <lineage>
        <taxon>Bacteria</taxon>
        <taxon>Bacillati</taxon>
        <taxon>Actinomycetota</taxon>
        <taxon>Actinomycetes</taxon>
        <taxon>Mycobacteriales</taxon>
        <taxon>Gordoniaceae</taxon>
        <taxon>Gordonia</taxon>
    </lineage>
</organism>
<accession>A0A3G8JIY0</accession>
<dbReference type="OrthoDB" id="140419at2"/>
<evidence type="ECO:0000313" key="1">
    <source>
        <dbReference type="EMBL" id="AZG44984.1"/>
    </source>
</evidence>
<keyword evidence="2" id="KW-1185">Reference proteome</keyword>
<dbReference type="KEGG" id="gom:D7316_01576"/>
<reference evidence="1 2" key="1">
    <citation type="submission" date="2018-11" db="EMBL/GenBank/DDBJ databases">
        <title>Gordonia insulae sp. nov., isolated from an island soil.</title>
        <authorList>
            <person name="Kim Y.S."/>
            <person name="Kim S.B."/>
        </authorList>
    </citation>
    <scope>NUCLEOTIDE SEQUENCE [LARGE SCALE GENOMIC DNA]</scope>
    <source>
        <strain evidence="1 2">MMS17-SY073</strain>
    </source>
</reference>
<name>A0A3G8JIY0_9ACTN</name>
<dbReference type="EMBL" id="CP033972">
    <property type="protein sequence ID" value="AZG44984.1"/>
    <property type="molecule type" value="Genomic_DNA"/>
</dbReference>
<dbReference type="AlphaFoldDB" id="A0A3G8JIY0"/>
<protein>
    <recommendedName>
        <fullName evidence="3">DUF885 domain-containing protein</fullName>
    </recommendedName>
</protein>
<proteinExistence type="predicted"/>